<evidence type="ECO:0000256" key="2">
    <source>
        <dbReference type="SAM" id="Phobius"/>
    </source>
</evidence>
<evidence type="ECO:0000256" key="1">
    <source>
        <dbReference type="SAM" id="MobiDB-lite"/>
    </source>
</evidence>
<keyword evidence="4" id="KW-1185">Reference proteome</keyword>
<gene>
    <name evidence="3" type="ORF">LVJ83_10735</name>
</gene>
<dbReference type="EMBL" id="CP091508">
    <property type="protein sequence ID" value="UOO81423.1"/>
    <property type="molecule type" value="Genomic_DNA"/>
</dbReference>
<keyword evidence="2" id="KW-1133">Transmembrane helix</keyword>
<accession>A0ABY4DQU5</accession>
<dbReference type="RefSeq" id="WP_244784546.1">
    <property type="nucleotide sequence ID" value="NZ_CP091508.1"/>
</dbReference>
<protein>
    <submittedName>
        <fullName evidence="3">Uncharacterized protein</fullName>
    </submittedName>
</protein>
<reference evidence="3 4" key="1">
    <citation type="journal article" date="2022" name="Res Sq">
        <title>Evolution of multicellular longitudinally dividing oral cavity symbionts (Neisseriaceae).</title>
        <authorList>
            <person name="Nyongesa S."/>
            <person name="Weber P."/>
            <person name="Bernet E."/>
            <person name="Pullido F."/>
            <person name="Nieckarz M."/>
            <person name="Delaby M."/>
            <person name="Nieves C."/>
            <person name="Viehboeck T."/>
            <person name="Krause N."/>
            <person name="Rivera-Millot A."/>
            <person name="Nakamura A."/>
            <person name="Vischer N."/>
            <person name="VanNieuwenhze M."/>
            <person name="Brun Y."/>
            <person name="Cava F."/>
            <person name="Bulgheresi S."/>
            <person name="Veyrier F."/>
        </authorList>
    </citation>
    <scope>NUCLEOTIDE SEQUENCE [LARGE SCALE GENOMIC DNA]</scope>
    <source>
        <strain evidence="3 4">CCUG 63373m</strain>
    </source>
</reference>
<feature type="transmembrane region" description="Helical" evidence="2">
    <location>
        <begin position="143"/>
        <end position="162"/>
    </location>
</feature>
<evidence type="ECO:0000313" key="3">
    <source>
        <dbReference type="EMBL" id="UOO81423.1"/>
    </source>
</evidence>
<organism evidence="3 4">
    <name type="scientific">Uruburuella testudinis</name>
    <dbReference type="NCBI Taxonomy" id="1282863"/>
    <lineage>
        <taxon>Bacteria</taxon>
        <taxon>Pseudomonadati</taxon>
        <taxon>Pseudomonadota</taxon>
        <taxon>Betaproteobacteria</taxon>
        <taxon>Neisseriales</taxon>
        <taxon>Neisseriaceae</taxon>
        <taxon>Uruburuella</taxon>
    </lineage>
</organism>
<evidence type="ECO:0000313" key="4">
    <source>
        <dbReference type="Proteomes" id="UP000829817"/>
    </source>
</evidence>
<dbReference type="Proteomes" id="UP000829817">
    <property type="component" value="Chromosome"/>
</dbReference>
<sequence>MSDHKITLKINNAKETLDTLQFNTAGTGAVRVQAQADVNYELIDEATGFGPENITVKRVGKDLQITFEGSNIDEPDLIIENYYAEDGVSNLVVGQHENGHFYPYVPESGQTNEAISLLAEEVFAGQALGGEAVVNPLWVFNPMWLLALLPIAAIAAVAGSSGSDMTTPPPPPPRLSRCVPL</sequence>
<proteinExistence type="predicted"/>
<feature type="region of interest" description="Disordered" evidence="1">
    <location>
        <begin position="160"/>
        <end position="181"/>
    </location>
</feature>
<keyword evidence="2" id="KW-0472">Membrane</keyword>
<name>A0ABY4DQU5_9NEIS</name>
<keyword evidence="2" id="KW-0812">Transmembrane</keyword>